<dbReference type="CDD" id="cd00096">
    <property type="entry name" value="Ig"/>
    <property type="match status" value="1"/>
</dbReference>
<comment type="caution">
    <text evidence="3">The sequence shown here is derived from an EMBL/GenBank/DDBJ whole genome shotgun (WGS) entry which is preliminary data.</text>
</comment>
<evidence type="ECO:0000313" key="4">
    <source>
        <dbReference type="Proteomes" id="UP001187315"/>
    </source>
</evidence>
<feature type="domain" description="Ig-like" evidence="2">
    <location>
        <begin position="70"/>
        <end position="148"/>
    </location>
</feature>
<keyword evidence="4" id="KW-1185">Reference proteome</keyword>
<gene>
    <name evidence="3" type="ORF">Q7C36_014771</name>
</gene>
<protein>
    <recommendedName>
        <fullName evidence="2">Ig-like domain-containing protein</fullName>
    </recommendedName>
</protein>
<sequence>MSPKLIRQQRPRPVGMQTGKNKTYSSHYYSITSVRQKTEMMLCIFLSLLLGQCVLRSAQSDVFVQRIAAGSEITVSCENEGRVSWSKQADGKRDVIFKASNEDPEQVKPSDPRYKLLSNLSLVITDTLLSDSGLYYCNATPVVNLQVTQVKGISTDLDTTISAPGGVSGIEQGLPVFLAALFLFLFTVE</sequence>
<dbReference type="InterPro" id="IPR013783">
    <property type="entry name" value="Ig-like_fold"/>
</dbReference>
<proteinExistence type="predicted"/>
<dbReference type="InterPro" id="IPR007110">
    <property type="entry name" value="Ig-like_dom"/>
</dbReference>
<evidence type="ECO:0000256" key="1">
    <source>
        <dbReference type="SAM" id="MobiDB-lite"/>
    </source>
</evidence>
<dbReference type="Proteomes" id="UP001187315">
    <property type="component" value="Unassembled WGS sequence"/>
</dbReference>
<reference evidence="3" key="1">
    <citation type="submission" date="2023-08" db="EMBL/GenBank/DDBJ databases">
        <title>Pelteobagrus vachellii genome.</title>
        <authorList>
            <person name="Liu H."/>
        </authorList>
    </citation>
    <scope>NUCLEOTIDE SEQUENCE</scope>
    <source>
        <strain evidence="3">PRFRI_2022a</strain>
        <tissue evidence="3">Muscle</tissue>
    </source>
</reference>
<evidence type="ECO:0000313" key="3">
    <source>
        <dbReference type="EMBL" id="KAK2834070.1"/>
    </source>
</evidence>
<dbReference type="Pfam" id="PF07686">
    <property type="entry name" value="V-set"/>
    <property type="match status" value="1"/>
</dbReference>
<name>A0AA88MDD2_TACVA</name>
<accession>A0AA88MDD2</accession>
<dbReference type="Gene3D" id="2.60.40.10">
    <property type="entry name" value="Immunoglobulins"/>
    <property type="match status" value="1"/>
</dbReference>
<dbReference type="SUPFAM" id="SSF48726">
    <property type="entry name" value="Immunoglobulin"/>
    <property type="match status" value="1"/>
</dbReference>
<organism evidence="3 4">
    <name type="scientific">Tachysurus vachellii</name>
    <name type="common">Darkbarbel catfish</name>
    <name type="synonym">Pelteobagrus vachellii</name>
    <dbReference type="NCBI Taxonomy" id="175792"/>
    <lineage>
        <taxon>Eukaryota</taxon>
        <taxon>Metazoa</taxon>
        <taxon>Chordata</taxon>
        <taxon>Craniata</taxon>
        <taxon>Vertebrata</taxon>
        <taxon>Euteleostomi</taxon>
        <taxon>Actinopterygii</taxon>
        <taxon>Neopterygii</taxon>
        <taxon>Teleostei</taxon>
        <taxon>Ostariophysi</taxon>
        <taxon>Siluriformes</taxon>
        <taxon>Bagridae</taxon>
        <taxon>Tachysurus</taxon>
    </lineage>
</organism>
<dbReference type="SMART" id="SM00409">
    <property type="entry name" value="IG"/>
    <property type="match status" value="1"/>
</dbReference>
<evidence type="ECO:0000259" key="2">
    <source>
        <dbReference type="PROSITE" id="PS50835"/>
    </source>
</evidence>
<dbReference type="InterPro" id="IPR013106">
    <property type="entry name" value="Ig_V-set"/>
</dbReference>
<dbReference type="EMBL" id="JAVHJS010000015">
    <property type="protein sequence ID" value="KAK2834070.1"/>
    <property type="molecule type" value="Genomic_DNA"/>
</dbReference>
<dbReference type="AlphaFoldDB" id="A0AA88MDD2"/>
<dbReference type="InterPro" id="IPR003599">
    <property type="entry name" value="Ig_sub"/>
</dbReference>
<feature type="region of interest" description="Disordered" evidence="1">
    <location>
        <begin position="1"/>
        <end position="20"/>
    </location>
</feature>
<dbReference type="PROSITE" id="PS50835">
    <property type="entry name" value="IG_LIKE"/>
    <property type="match status" value="1"/>
</dbReference>
<dbReference type="InterPro" id="IPR036179">
    <property type="entry name" value="Ig-like_dom_sf"/>
</dbReference>